<keyword evidence="1" id="KW-0175">Coiled coil</keyword>
<evidence type="ECO:0000313" key="3">
    <source>
        <dbReference type="EMBL" id="MBB6049990.1"/>
    </source>
</evidence>
<accession>A0A7W9SPB2</accession>
<keyword evidence="2" id="KW-1133">Transmembrane helix</keyword>
<keyword evidence="2" id="KW-0472">Membrane</keyword>
<gene>
    <name evidence="3" type="ORF">HNQ39_001781</name>
</gene>
<keyword evidence="2" id="KW-0812">Transmembrane</keyword>
<reference evidence="3 4" key="1">
    <citation type="submission" date="2020-08" db="EMBL/GenBank/DDBJ databases">
        <title>Genomic Encyclopedia of Type Strains, Phase IV (KMG-IV): sequencing the most valuable type-strain genomes for metagenomic binning, comparative biology and taxonomic classification.</title>
        <authorList>
            <person name="Goeker M."/>
        </authorList>
    </citation>
    <scope>NUCLEOTIDE SEQUENCE [LARGE SCALE GENOMIC DNA]</scope>
    <source>
        <strain evidence="3 4">DSM 23562</strain>
    </source>
</reference>
<organism evidence="3 4">
    <name type="scientific">Armatimonas rosea</name>
    <dbReference type="NCBI Taxonomy" id="685828"/>
    <lineage>
        <taxon>Bacteria</taxon>
        <taxon>Bacillati</taxon>
        <taxon>Armatimonadota</taxon>
        <taxon>Armatimonadia</taxon>
        <taxon>Armatimonadales</taxon>
        <taxon>Armatimonadaceae</taxon>
        <taxon>Armatimonas</taxon>
    </lineage>
</organism>
<dbReference type="RefSeq" id="WP_184194097.1">
    <property type="nucleotide sequence ID" value="NZ_JACHGW010000002.1"/>
</dbReference>
<evidence type="ECO:0000256" key="1">
    <source>
        <dbReference type="SAM" id="Coils"/>
    </source>
</evidence>
<protein>
    <submittedName>
        <fullName evidence="3">Uncharacterized protein</fullName>
    </submittedName>
</protein>
<comment type="caution">
    <text evidence="3">The sequence shown here is derived from an EMBL/GenBank/DDBJ whole genome shotgun (WGS) entry which is preliminary data.</text>
</comment>
<sequence length="175" mass="19490">MKNLYQPYSVPAMADPAPLEKRLRHILFGRGGYTMRHAVIPLVLGVIALGALLPLRFHTRSQTTLVEAVVARDVAVAQAPTAPMAATEAVKAESAEPAVPAEPLPTQAELESVEALKQREMQLEAELAQTRLERQSKEVLIQKLRQTHKELFLQQVKVYNKFPMPLPAQQVRISR</sequence>
<keyword evidence="4" id="KW-1185">Reference proteome</keyword>
<dbReference type="AlphaFoldDB" id="A0A7W9SPB2"/>
<name>A0A7W9SPB2_ARMRO</name>
<feature type="coiled-coil region" evidence="1">
    <location>
        <begin position="113"/>
        <end position="147"/>
    </location>
</feature>
<dbReference type="Proteomes" id="UP000520814">
    <property type="component" value="Unassembled WGS sequence"/>
</dbReference>
<evidence type="ECO:0000313" key="4">
    <source>
        <dbReference type="Proteomes" id="UP000520814"/>
    </source>
</evidence>
<evidence type="ECO:0000256" key="2">
    <source>
        <dbReference type="SAM" id="Phobius"/>
    </source>
</evidence>
<feature type="transmembrane region" description="Helical" evidence="2">
    <location>
        <begin position="38"/>
        <end position="55"/>
    </location>
</feature>
<proteinExistence type="predicted"/>
<dbReference type="EMBL" id="JACHGW010000002">
    <property type="protein sequence ID" value="MBB6049990.1"/>
    <property type="molecule type" value="Genomic_DNA"/>
</dbReference>